<name>A0A147IT76_9SPHN</name>
<sequence>MEAYTGPPLLIDTLVMNPRTLAQDSVMTLHQESTSRPNDGFNSVIFTIKAHEKRSALDVLRTMGVSSDRIFSDIGVVAREFTDELTREAAMRALKVSSDAKTG</sequence>
<dbReference type="PATRIC" id="fig|33051.4.peg.2848"/>
<accession>A0A147IT76</accession>
<comment type="caution">
    <text evidence="1">The sequence shown here is derived from an EMBL/GenBank/DDBJ whole genome shotgun (WGS) entry which is preliminary data.</text>
</comment>
<organism evidence="1 2">
    <name type="scientific">Sphingomonas sanguinis</name>
    <dbReference type="NCBI Taxonomy" id="33051"/>
    <lineage>
        <taxon>Bacteria</taxon>
        <taxon>Pseudomonadati</taxon>
        <taxon>Pseudomonadota</taxon>
        <taxon>Alphaproteobacteria</taxon>
        <taxon>Sphingomonadales</taxon>
        <taxon>Sphingomonadaceae</taxon>
        <taxon>Sphingomonas</taxon>
    </lineage>
</organism>
<dbReference type="EMBL" id="LDTE01000063">
    <property type="protein sequence ID" value="KTT98675.1"/>
    <property type="molecule type" value="Genomic_DNA"/>
</dbReference>
<protein>
    <submittedName>
        <fullName evidence="1">Uncharacterized protein</fullName>
    </submittedName>
</protein>
<evidence type="ECO:0000313" key="1">
    <source>
        <dbReference type="EMBL" id="KTT98675.1"/>
    </source>
</evidence>
<reference evidence="1 2" key="1">
    <citation type="journal article" date="2016" name="Front. Microbiol.">
        <title>Genomic Resource of Rice Seed Associated Bacteria.</title>
        <authorList>
            <person name="Midha S."/>
            <person name="Bansal K."/>
            <person name="Sharma S."/>
            <person name="Kumar N."/>
            <person name="Patil P.P."/>
            <person name="Chaudhry V."/>
            <person name="Patil P.B."/>
        </authorList>
    </citation>
    <scope>NUCLEOTIDE SEQUENCE [LARGE SCALE GENOMIC DNA]</scope>
    <source>
        <strain evidence="1 2">SB4</strain>
    </source>
</reference>
<evidence type="ECO:0000313" key="2">
    <source>
        <dbReference type="Proteomes" id="UP000074072"/>
    </source>
</evidence>
<gene>
    <name evidence="1" type="ORF">SB4_10510</name>
</gene>
<proteinExistence type="predicted"/>
<dbReference type="Proteomes" id="UP000074072">
    <property type="component" value="Unassembled WGS sequence"/>
</dbReference>
<dbReference type="AlphaFoldDB" id="A0A147IT76"/>